<dbReference type="GO" id="GO:0005886">
    <property type="term" value="C:plasma membrane"/>
    <property type="evidence" value="ECO:0007669"/>
    <property type="project" value="UniProtKB-SubCell"/>
</dbReference>
<evidence type="ECO:0000256" key="5">
    <source>
        <dbReference type="ARBA" id="ARBA00023136"/>
    </source>
</evidence>
<keyword evidence="3 8" id="KW-0375">Hydrogen ion transport</keyword>
<dbReference type="GO" id="GO:0046933">
    <property type="term" value="F:proton-transporting ATP synthase activity, rotational mechanism"/>
    <property type="evidence" value="ECO:0007669"/>
    <property type="project" value="UniProtKB-UniRule"/>
</dbReference>
<dbReference type="SUPFAM" id="SSF47928">
    <property type="entry name" value="N-terminal domain of the delta subunit of the F1F0-ATP synthase"/>
    <property type="match status" value="1"/>
</dbReference>
<evidence type="ECO:0000256" key="3">
    <source>
        <dbReference type="ARBA" id="ARBA00022781"/>
    </source>
</evidence>
<dbReference type="NCBIfam" id="TIGR01145">
    <property type="entry name" value="ATP_synt_delta"/>
    <property type="match status" value="1"/>
</dbReference>
<keyword evidence="4 8" id="KW-0406">Ion transport</keyword>
<feature type="region of interest" description="Disordered" evidence="9">
    <location>
        <begin position="1"/>
        <end position="36"/>
    </location>
</feature>
<evidence type="ECO:0000256" key="2">
    <source>
        <dbReference type="ARBA" id="ARBA00022448"/>
    </source>
</evidence>
<keyword evidence="11" id="KW-1185">Reference proteome</keyword>
<gene>
    <name evidence="8" type="primary">atpH</name>
    <name evidence="10" type="ORF">KL771_24885</name>
</gene>
<dbReference type="GO" id="GO:0045259">
    <property type="term" value="C:proton-transporting ATP synthase complex"/>
    <property type="evidence" value="ECO:0007669"/>
    <property type="project" value="UniProtKB-KW"/>
</dbReference>
<dbReference type="Pfam" id="PF00213">
    <property type="entry name" value="OSCP"/>
    <property type="match status" value="1"/>
</dbReference>
<evidence type="ECO:0000256" key="9">
    <source>
        <dbReference type="SAM" id="MobiDB-lite"/>
    </source>
</evidence>
<evidence type="ECO:0000256" key="6">
    <source>
        <dbReference type="ARBA" id="ARBA00023196"/>
    </source>
</evidence>
<evidence type="ECO:0000256" key="7">
    <source>
        <dbReference type="ARBA" id="ARBA00023310"/>
    </source>
</evidence>
<comment type="caution">
    <text evidence="10">The sequence shown here is derived from an EMBL/GenBank/DDBJ whole genome shotgun (WGS) entry which is preliminary data.</text>
</comment>
<proteinExistence type="inferred from homology"/>
<protein>
    <recommendedName>
        <fullName evidence="8">ATP synthase subunit delta</fullName>
    </recommendedName>
    <alternativeName>
        <fullName evidence="8">ATP synthase F(1) sector subunit delta</fullName>
    </alternativeName>
    <alternativeName>
        <fullName evidence="8">F-type ATPase subunit delta</fullName>
        <shortName evidence="8">F-ATPase subunit delta</shortName>
    </alternativeName>
</protein>
<dbReference type="PRINTS" id="PR00125">
    <property type="entry name" value="ATPASEDELTA"/>
</dbReference>
<comment type="function">
    <text evidence="8">F(1)F(0) ATP synthase produces ATP from ADP in the presence of a proton or sodium gradient. F-type ATPases consist of two structural domains, F(1) containing the extramembraneous catalytic core and F(0) containing the membrane proton channel, linked together by a central stalk and a peripheral stalk. During catalysis, ATP synthesis in the catalytic domain of F(1) is coupled via a rotary mechanism of the central stalk subunits to proton translocation.</text>
</comment>
<dbReference type="Proteomes" id="UP000766595">
    <property type="component" value="Unassembled WGS sequence"/>
</dbReference>
<dbReference type="NCBIfam" id="NF004406">
    <property type="entry name" value="PRK05758.3-2"/>
    <property type="match status" value="1"/>
</dbReference>
<dbReference type="EMBL" id="JAHHZF010000015">
    <property type="protein sequence ID" value="MBT9292720.1"/>
    <property type="molecule type" value="Genomic_DNA"/>
</dbReference>
<keyword evidence="7 8" id="KW-0066">ATP synthesis</keyword>
<sequence>MLRGSYPYARTPPASGGASLLRRTPEQKAEQNQGRAEAVNLCPSELAWGSSPLTESTIVTGVAQRYAGALFDLALDAGAVDQVAADLDAFEGLVKESADLKRLVMSPVFAAEEQIRAISAVLARAGIGGLAANLIRLAAQNRRLFAIPDMIAGYRALVAAHRGEATASVVSAEPLSDDQVAALKDALAGATGGRQVKLVSSVDPSLIGGLIVKVGSRMIDTSLKTKLTSLKVALKEVR</sequence>
<accession>A0A947D8M1</accession>
<keyword evidence="2 8" id="KW-0813">Transport</keyword>
<dbReference type="PANTHER" id="PTHR11910">
    <property type="entry name" value="ATP SYNTHASE DELTA CHAIN"/>
    <property type="match status" value="1"/>
</dbReference>
<comment type="subcellular location">
    <subcellularLocation>
        <location evidence="8">Cell membrane</location>
        <topology evidence="8">Peripheral membrane protein</topology>
    </subcellularLocation>
    <subcellularLocation>
        <location evidence="1">Membrane</location>
    </subcellularLocation>
</comment>
<dbReference type="HAMAP" id="MF_01416">
    <property type="entry name" value="ATP_synth_delta_bact"/>
    <property type="match status" value="1"/>
</dbReference>
<comment type="similarity">
    <text evidence="8">Belongs to the ATPase delta chain family.</text>
</comment>
<keyword evidence="5 8" id="KW-0472">Membrane</keyword>
<evidence type="ECO:0000256" key="4">
    <source>
        <dbReference type="ARBA" id="ARBA00023065"/>
    </source>
</evidence>
<dbReference type="Gene3D" id="1.10.520.20">
    <property type="entry name" value="N-terminal domain of the delta subunit of the F1F0-ATP synthase"/>
    <property type="match status" value="1"/>
</dbReference>
<dbReference type="InterPro" id="IPR000711">
    <property type="entry name" value="ATPase_OSCP/dsu"/>
</dbReference>
<dbReference type="PROSITE" id="PS00389">
    <property type="entry name" value="ATPASE_DELTA"/>
    <property type="match status" value="1"/>
</dbReference>
<evidence type="ECO:0000256" key="8">
    <source>
        <dbReference type="HAMAP-Rule" id="MF_01416"/>
    </source>
</evidence>
<reference evidence="10 11" key="1">
    <citation type="submission" date="2021-06" db="EMBL/GenBank/DDBJ databases">
        <authorList>
            <person name="Grouzdev D.S."/>
            <person name="Koziaeva V."/>
        </authorList>
    </citation>
    <scope>NUCLEOTIDE SEQUENCE [LARGE SCALE GENOMIC DNA]</scope>
    <source>
        <strain evidence="10 11">22</strain>
    </source>
</reference>
<dbReference type="InterPro" id="IPR020781">
    <property type="entry name" value="ATPase_OSCP/d_CS"/>
</dbReference>
<comment type="function">
    <text evidence="8">This protein is part of the stalk that links CF(0) to CF(1). It either transmits conformational changes from CF(0) to CF(1) or is implicated in proton conduction.</text>
</comment>
<keyword evidence="8" id="KW-1003">Cell membrane</keyword>
<evidence type="ECO:0000313" key="11">
    <source>
        <dbReference type="Proteomes" id="UP000766595"/>
    </source>
</evidence>
<organism evidence="10 11">
    <name type="scientific">Prosthecodimorpha staleyi</name>
    <dbReference type="NCBI Taxonomy" id="2840188"/>
    <lineage>
        <taxon>Bacteria</taxon>
        <taxon>Pseudomonadati</taxon>
        <taxon>Pseudomonadota</taxon>
        <taxon>Alphaproteobacteria</taxon>
        <taxon>Hyphomicrobiales</taxon>
        <taxon>Ancalomicrobiaceae</taxon>
        <taxon>Prosthecodimorpha</taxon>
    </lineage>
</organism>
<evidence type="ECO:0000256" key="1">
    <source>
        <dbReference type="ARBA" id="ARBA00004370"/>
    </source>
</evidence>
<dbReference type="AlphaFoldDB" id="A0A947D8M1"/>
<dbReference type="InterPro" id="IPR026015">
    <property type="entry name" value="ATP_synth_OSCP/delta_N_sf"/>
</dbReference>
<evidence type="ECO:0000313" key="10">
    <source>
        <dbReference type="EMBL" id="MBT9292720.1"/>
    </source>
</evidence>
<name>A0A947D8M1_9HYPH</name>
<keyword evidence="6 8" id="KW-0139">CF(1)</keyword>